<comment type="caution">
    <text evidence="2">The sequence shown here is derived from an EMBL/GenBank/DDBJ whole genome shotgun (WGS) entry which is preliminary data.</text>
</comment>
<feature type="non-terminal residue" evidence="2">
    <location>
        <position position="67"/>
    </location>
</feature>
<dbReference type="GO" id="GO:0005634">
    <property type="term" value="C:nucleus"/>
    <property type="evidence" value="ECO:0007669"/>
    <property type="project" value="TreeGrafter"/>
</dbReference>
<feature type="non-terminal residue" evidence="2">
    <location>
        <position position="1"/>
    </location>
</feature>
<dbReference type="InParanoid" id="A0A1Q3BFE2"/>
<keyword evidence="3" id="KW-1185">Reference proteome</keyword>
<organism evidence="2 3">
    <name type="scientific">Cephalotus follicularis</name>
    <name type="common">Albany pitcher plant</name>
    <dbReference type="NCBI Taxonomy" id="3775"/>
    <lineage>
        <taxon>Eukaryota</taxon>
        <taxon>Viridiplantae</taxon>
        <taxon>Streptophyta</taxon>
        <taxon>Embryophyta</taxon>
        <taxon>Tracheophyta</taxon>
        <taxon>Spermatophyta</taxon>
        <taxon>Magnoliopsida</taxon>
        <taxon>eudicotyledons</taxon>
        <taxon>Gunneridae</taxon>
        <taxon>Pentapetalae</taxon>
        <taxon>rosids</taxon>
        <taxon>fabids</taxon>
        <taxon>Oxalidales</taxon>
        <taxon>Cephalotaceae</taxon>
        <taxon>Cephalotus</taxon>
    </lineage>
</organism>
<name>A0A1Q3BFE2_CEPFO</name>
<dbReference type="AlphaFoldDB" id="A0A1Q3BFE2"/>
<sequence>SILGFGSCRGDKSQTRKDFLPSQNGIGRKAEMIQILHTNTLIKEVKRVFGGNNLDPLEIEKAKKVLK</sequence>
<proteinExistence type="predicted"/>
<dbReference type="STRING" id="3775.A0A1Q3BFE2"/>
<gene>
    <name evidence="2" type="ORF">CFOL_v3_10256</name>
</gene>
<dbReference type="Proteomes" id="UP000187406">
    <property type="component" value="Unassembled WGS sequence"/>
</dbReference>
<reference evidence="3" key="1">
    <citation type="submission" date="2016-04" db="EMBL/GenBank/DDBJ databases">
        <title>Cephalotus genome sequencing.</title>
        <authorList>
            <person name="Fukushima K."/>
            <person name="Hasebe M."/>
            <person name="Fang X."/>
        </authorList>
    </citation>
    <scope>NUCLEOTIDE SEQUENCE [LARGE SCALE GENOMIC DNA]</scope>
    <source>
        <strain evidence="3">cv. St1</strain>
    </source>
</reference>
<evidence type="ECO:0000313" key="2">
    <source>
        <dbReference type="EMBL" id="GAV66746.1"/>
    </source>
</evidence>
<protein>
    <submittedName>
        <fullName evidence="2">Uncharacterized protein</fullName>
    </submittedName>
</protein>
<dbReference type="PANTHER" id="PTHR33432">
    <property type="entry name" value="PROTEIN EMSY-LIKE 4"/>
    <property type="match status" value="1"/>
</dbReference>
<dbReference type="InterPro" id="IPR033485">
    <property type="entry name" value="EMSY-LIKE_plant"/>
</dbReference>
<evidence type="ECO:0000313" key="3">
    <source>
        <dbReference type="Proteomes" id="UP000187406"/>
    </source>
</evidence>
<dbReference type="EMBL" id="BDDD01000500">
    <property type="protein sequence ID" value="GAV66746.1"/>
    <property type="molecule type" value="Genomic_DNA"/>
</dbReference>
<evidence type="ECO:0000256" key="1">
    <source>
        <dbReference type="SAM" id="MobiDB-lite"/>
    </source>
</evidence>
<dbReference type="OrthoDB" id="1741841at2759"/>
<dbReference type="PANTHER" id="PTHR33432:SF28">
    <property type="entry name" value="PROTEIN EMSY-LIKE 4"/>
    <property type="match status" value="1"/>
</dbReference>
<accession>A0A1Q3BFE2</accession>
<feature type="region of interest" description="Disordered" evidence="1">
    <location>
        <begin position="1"/>
        <end position="23"/>
    </location>
</feature>
<dbReference type="GO" id="GO:0050832">
    <property type="term" value="P:defense response to fungus"/>
    <property type="evidence" value="ECO:0007669"/>
    <property type="project" value="InterPro"/>
</dbReference>
<feature type="compositionally biased region" description="Basic and acidic residues" evidence="1">
    <location>
        <begin position="9"/>
        <end position="19"/>
    </location>
</feature>